<dbReference type="InterPro" id="IPR012442">
    <property type="entry name" value="DUF1645_plant"/>
</dbReference>
<feature type="region of interest" description="Disordered" evidence="1">
    <location>
        <begin position="124"/>
        <end position="163"/>
    </location>
</feature>
<proteinExistence type="predicted"/>
<dbReference type="Pfam" id="PF07816">
    <property type="entry name" value="DUF1645"/>
    <property type="match status" value="1"/>
</dbReference>
<evidence type="ECO:0000313" key="3">
    <source>
        <dbReference type="Proteomes" id="UP000030748"/>
    </source>
</evidence>
<protein>
    <submittedName>
        <fullName evidence="2">Uncharacterized protein</fullName>
    </submittedName>
</protein>
<accession>A0A022S081</accession>
<feature type="compositionally biased region" description="Low complexity" evidence="1">
    <location>
        <begin position="154"/>
        <end position="163"/>
    </location>
</feature>
<evidence type="ECO:0000256" key="1">
    <source>
        <dbReference type="SAM" id="MobiDB-lite"/>
    </source>
</evidence>
<dbReference type="Proteomes" id="UP000030748">
    <property type="component" value="Unassembled WGS sequence"/>
</dbReference>
<keyword evidence="3" id="KW-1185">Reference proteome</keyword>
<name>A0A022S081_ERYGU</name>
<gene>
    <name evidence="2" type="ORF">MIMGU_mgv1a026233mg</name>
</gene>
<evidence type="ECO:0000313" key="2">
    <source>
        <dbReference type="EMBL" id="EYU46182.1"/>
    </source>
</evidence>
<dbReference type="EMBL" id="KI630171">
    <property type="protein sequence ID" value="EYU46182.1"/>
    <property type="molecule type" value="Genomic_DNA"/>
</dbReference>
<dbReference type="AlphaFoldDB" id="A0A022S081"/>
<reference evidence="2 3" key="1">
    <citation type="journal article" date="2013" name="Proc. Natl. Acad. Sci. U.S.A.">
        <title>Fine-scale variation in meiotic recombination in Mimulus inferred from population shotgun sequencing.</title>
        <authorList>
            <person name="Hellsten U."/>
            <person name="Wright K.M."/>
            <person name="Jenkins J."/>
            <person name="Shu S."/>
            <person name="Yuan Y."/>
            <person name="Wessler S.R."/>
            <person name="Schmutz J."/>
            <person name="Willis J.H."/>
            <person name="Rokhsar D.S."/>
        </authorList>
    </citation>
    <scope>NUCLEOTIDE SEQUENCE [LARGE SCALE GENOMIC DNA]</scope>
    <source>
        <strain evidence="3">cv. DUN x IM62</strain>
    </source>
</reference>
<sequence>MEFYYSAPASPLRKTSNDSDFEFGTSKKFTDGCESHTGDVSENQEPAMAFADELFVDGLVMPLKLPPRLLCEGTDFSSNSFCQKSPFLSPRTVCRIPFSRKSSWNDDFDPFMVALEKVREEKRGRNSHYRRSRSHSPFRAMPKESNDENIVSKGGNNSPSLSLSGPLDFKGSAYARWVRDQTREGLSPKRPKRFFFRQRVRPLKTEHVGPASPKRSGARHTEESKVQKLKGFLLRYASFGRDKQTKNATSEIQKPSYFKRLSFKFKGNSNDKPCDTNMAMVAYNKPSLALCLGYGVDSPNMVKCT</sequence>
<organism evidence="2 3">
    <name type="scientific">Erythranthe guttata</name>
    <name type="common">Yellow monkey flower</name>
    <name type="synonym">Mimulus guttatus</name>
    <dbReference type="NCBI Taxonomy" id="4155"/>
    <lineage>
        <taxon>Eukaryota</taxon>
        <taxon>Viridiplantae</taxon>
        <taxon>Streptophyta</taxon>
        <taxon>Embryophyta</taxon>
        <taxon>Tracheophyta</taxon>
        <taxon>Spermatophyta</taxon>
        <taxon>Magnoliopsida</taxon>
        <taxon>eudicotyledons</taxon>
        <taxon>Gunneridae</taxon>
        <taxon>Pentapetalae</taxon>
        <taxon>asterids</taxon>
        <taxon>lamiids</taxon>
        <taxon>Lamiales</taxon>
        <taxon>Phrymaceae</taxon>
        <taxon>Erythranthe</taxon>
    </lineage>
</organism>
<feature type="compositionally biased region" description="Basic residues" evidence="1">
    <location>
        <begin position="125"/>
        <end position="136"/>
    </location>
</feature>
<dbReference type="eggNOG" id="ENOG502S09U">
    <property type="taxonomic scope" value="Eukaryota"/>
</dbReference>